<dbReference type="PANTHER" id="PTHR24180:SF45">
    <property type="entry name" value="POLY [ADP-RIBOSE] POLYMERASE TANKYRASE"/>
    <property type="match status" value="1"/>
</dbReference>
<accession>A0A8S3T680</accession>
<dbReference type="Proteomes" id="UP000683360">
    <property type="component" value="Unassembled WGS sequence"/>
</dbReference>
<dbReference type="Pfam" id="PF12796">
    <property type="entry name" value="Ank_2"/>
    <property type="match status" value="1"/>
</dbReference>
<dbReference type="OrthoDB" id="6123744at2759"/>
<evidence type="ECO:0000313" key="5">
    <source>
        <dbReference type="EMBL" id="CAG2225948.1"/>
    </source>
</evidence>
<keyword evidence="6" id="KW-1185">Reference proteome</keyword>
<feature type="region of interest" description="Disordered" evidence="4">
    <location>
        <begin position="163"/>
        <end position="194"/>
    </location>
</feature>
<dbReference type="AlphaFoldDB" id="A0A8S3T680"/>
<dbReference type="PANTHER" id="PTHR24180">
    <property type="entry name" value="CYCLIN-DEPENDENT KINASE INHIBITOR 2C-RELATED"/>
    <property type="match status" value="1"/>
</dbReference>
<feature type="repeat" description="ANK" evidence="3">
    <location>
        <begin position="224"/>
        <end position="256"/>
    </location>
</feature>
<evidence type="ECO:0000256" key="2">
    <source>
        <dbReference type="ARBA" id="ARBA00023043"/>
    </source>
</evidence>
<dbReference type="SMART" id="SM00248">
    <property type="entry name" value="ANK"/>
    <property type="match status" value="2"/>
</dbReference>
<gene>
    <name evidence="5" type="ORF">MEDL_39112</name>
</gene>
<evidence type="ECO:0000256" key="4">
    <source>
        <dbReference type="SAM" id="MobiDB-lite"/>
    </source>
</evidence>
<dbReference type="EMBL" id="CAJPWZ010001865">
    <property type="protein sequence ID" value="CAG2225948.1"/>
    <property type="molecule type" value="Genomic_DNA"/>
</dbReference>
<dbReference type="InterPro" id="IPR051637">
    <property type="entry name" value="Ank_repeat_dom-contain_49"/>
</dbReference>
<dbReference type="InterPro" id="IPR036770">
    <property type="entry name" value="Ankyrin_rpt-contain_sf"/>
</dbReference>
<proteinExistence type="predicted"/>
<dbReference type="Gene3D" id="1.25.40.20">
    <property type="entry name" value="Ankyrin repeat-containing domain"/>
    <property type="match status" value="1"/>
</dbReference>
<dbReference type="PROSITE" id="PS50088">
    <property type="entry name" value="ANK_REPEAT"/>
    <property type="match status" value="1"/>
</dbReference>
<sequence>MYEHCINVERACRQSKKFLGFSEVRWNTSGMTTLNAGHTIIYSGNTNATAGHDKGVGFLLTKNAKQRPKSGEREREIGSNGIGEMNENGEIFADFCAVNSLVIGKQLAKAEAACSKGDTKTLYSITKQLSGKPPTLNTTIKDKDNKTLTTLEEQLESRTEHFEQVLNRPPPTDSPELQIGPTLNTKTRKKPESNGASLLHVARNKEIMEILIEKGINVNGLNSEGLTPLHIATKDGTYKLVDLLIKNKANVNAENKASVITEFDLEINDTPETTT</sequence>
<dbReference type="InterPro" id="IPR002110">
    <property type="entry name" value="Ankyrin_rpt"/>
</dbReference>
<dbReference type="SUPFAM" id="SSF48403">
    <property type="entry name" value="Ankyrin repeat"/>
    <property type="match status" value="1"/>
</dbReference>
<evidence type="ECO:0000313" key="6">
    <source>
        <dbReference type="Proteomes" id="UP000683360"/>
    </source>
</evidence>
<organism evidence="5 6">
    <name type="scientific">Mytilus edulis</name>
    <name type="common">Blue mussel</name>
    <dbReference type="NCBI Taxonomy" id="6550"/>
    <lineage>
        <taxon>Eukaryota</taxon>
        <taxon>Metazoa</taxon>
        <taxon>Spiralia</taxon>
        <taxon>Lophotrochozoa</taxon>
        <taxon>Mollusca</taxon>
        <taxon>Bivalvia</taxon>
        <taxon>Autobranchia</taxon>
        <taxon>Pteriomorphia</taxon>
        <taxon>Mytilida</taxon>
        <taxon>Mytiloidea</taxon>
        <taxon>Mytilidae</taxon>
        <taxon>Mytilinae</taxon>
        <taxon>Mytilus</taxon>
    </lineage>
</organism>
<evidence type="ECO:0000256" key="3">
    <source>
        <dbReference type="PROSITE-ProRule" id="PRU00023"/>
    </source>
</evidence>
<comment type="caution">
    <text evidence="5">The sequence shown here is derived from an EMBL/GenBank/DDBJ whole genome shotgun (WGS) entry which is preliminary data.</text>
</comment>
<dbReference type="PROSITE" id="PS50297">
    <property type="entry name" value="ANK_REP_REGION"/>
    <property type="match status" value="1"/>
</dbReference>
<evidence type="ECO:0000256" key="1">
    <source>
        <dbReference type="ARBA" id="ARBA00022737"/>
    </source>
</evidence>
<reference evidence="5" key="1">
    <citation type="submission" date="2021-03" db="EMBL/GenBank/DDBJ databases">
        <authorList>
            <person name="Bekaert M."/>
        </authorList>
    </citation>
    <scope>NUCLEOTIDE SEQUENCE</scope>
</reference>
<protein>
    <submittedName>
        <fullName evidence="5">Uncharacterized protein</fullName>
    </submittedName>
</protein>
<name>A0A8S3T680_MYTED</name>
<keyword evidence="1" id="KW-0677">Repeat</keyword>
<keyword evidence="2 3" id="KW-0040">ANK repeat</keyword>